<name>A0A383D2A9_9ZZZZ</name>
<dbReference type="AlphaFoldDB" id="A0A383D2A9"/>
<accession>A0A383D2A9</accession>
<sequence length="27" mass="3167">MKHPFDKVLLPSTVNELSSEQKFWFAS</sequence>
<organism evidence="1">
    <name type="scientific">marine metagenome</name>
    <dbReference type="NCBI Taxonomy" id="408172"/>
    <lineage>
        <taxon>unclassified sequences</taxon>
        <taxon>metagenomes</taxon>
        <taxon>ecological metagenomes</taxon>
    </lineage>
</organism>
<protein>
    <submittedName>
        <fullName evidence="1">Uncharacterized protein</fullName>
    </submittedName>
</protein>
<dbReference type="EMBL" id="UINC01213667">
    <property type="protein sequence ID" value="SVE38551.1"/>
    <property type="molecule type" value="Genomic_DNA"/>
</dbReference>
<proteinExistence type="predicted"/>
<gene>
    <name evidence="1" type="ORF">METZ01_LOCUS491405</name>
</gene>
<feature type="non-terminal residue" evidence="1">
    <location>
        <position position="27"/>
    </location>
</feature>
<evidence type="ECO:0000313" key="1">
    <source>
        <dbReference type="EMBL" id="SVE38551.1"/>
    </source>
</evidence>
<reference evidence="1" key="1">
    <citation type="submission" date="2018-05" db="EMBL/GenBank/DDBJ databases">
        <authorList>
            <person name="Lanie J.A."/>
            <person name="Ng W.-L."/>
            <person name="Kazmierczak K.M."/>
            <person name="Andrzejewski T.M."/>
            <person name="Davidsen T.M."/>
            <person name="Wayne K.J."/>
            <person name="Tettelin H."/>
            <person name="Glass J.I."/>
            <person name="Rusch D."/>
            <person name="Podicherti R."/>
            <person name="Tsui H.-C.T."/>
            <person name="Winkler M.E."/>
        </authorList>
    </citation>
    <scope>NUCLEOTIDE SEQUENCE</scope>
</reference>